<dbReference type="PANTHER" id="PTHR11845">
    <property type="entry name" value="5'-DEOXYNUCLEOTIDASE HDDC2"/>
    <property type="match status" value="1"/>
</dbReference>
<evidence type="ECO:0000313" key="4">
    <source>
        <dbReference type="Proteomes" id="UP001597282"/>
    </source>
</evidence>
<dbReference type="InterPro" id="IPR039356">
    <property type="entry name" value="YfbR/HDDC2"/>
</dbReference>
<dbReference type="RefSeq" id="WP_380166727.1">
    <property type="nucleotide sequence ID" value="NZ_JBHTNU010000018.1"/>
</dbReference>
<dbReference type="SMART" id="SM00471">
    <property type="entry name" value="HDc"/>
    <property type="match status" value="1"/>
</dbReference>
<dbReference type="EMBL" id="JBHTNU010000018">
    <property type="protein sequence ID" value="MFD1428118.1"/>
    <property type="molecule type" value="Genomic_DNA"/>
</dbReference>
<name>A0ABW4CDL7_9BACL</name>
<evidence type="ECO:0000259" key="2">
    <source>
        <dbReference type="SMART" id="SM00471"/>
    </source>
</evidence>
<protein>
    <submittedName>
        <fullName evidence="3">5'-deoxynucleotidase</fullName>
        <ecNumber evidence="3">3.1.3.89</ecNumber>
    </submittedName>
</protein>
<gene>
    <name evidence="3" type="primary">yfbR</name>
    <name evidence="3" type="ORF">ACFQ4Y_14515</name>
</gene>
<sequence>MEALNPFFAQLFRLRLIQRWNLMRTVMPENVAEHSYHVAVLTHALCTIATEIHGKEVPVERAVTLALFHDVTEVITGDIPGPVKHHNPRILKGFRELESLAADRLFDMVPAELKDHYRPLIHGEEPELIRWVKGADLLDGYLKCLTEISAGNREFVVARDELKERMDKLQMPEIDYFLEHFAPGFTKTLDELSEE</sequence>
<dbReference type="Proteomes" id="UP001597282">
    <property type="component" value="Unassembled WGS sequence"/>
</dbReference>
<comment type="caution">
    <text evidence="3">The sequence shown here is derived from an EMBL/GenBank/DDBJ whole genome shotgun (WGS) entry which is preliminary data.</text>
</comment>
<accession>A0ABW4CDL7</accession>
<keyword evidence="1 3" id="KW-0378">Hydrolase</keyword>
<dbReference type="EC" id="3.1.3.89" evidence="3"/>
<organism evidence="3 4">
    <name type="scientific">Kroppenstedtia sanguinis</name>
    <dbReference type="NCBI Taxonomy" id="1380684"/>
    <lineage>
        <taxon>Bacteria</taxon>
        <taxon>Bacillati</taxon>
        <taxon>Bacillota</taxon>
        <taxon>Bacilli</taxon>
        <taxon>Bacillales</taxon>
        <taxon>Thermoactinomycetaceae</taxon>
        <taxon>Kroppenstedtia</taxon>
    </lineage>
</organism>
<reference evidence="4" key="1">
    <citation type="journal article" date="2019" name="Int. J. Syst. Evol. Microbiol.">
        <title>The Global Catalogue of Microorganisms (GCM) 10K type strain sequencing project: providing services to taxonomists for standard genome sequencing and annotation.</title>
        <authorList>
            <consortium name="The Broad Institute Genomics Platform"/>
            <consortium name="The Broad Institute Genome Sequencing Center for Infectious Disease"/>
            <person name="Wu L."/>
            <person name="Ma J."/>
        </authorList>
    </citation>
    <scope>NUCLEOTIDE SEQUENCE [LARGE SCALE GENOMIC DNA]</scope>
    <source>
        <strain evidence="4">S1</strain>
    </source>
</reference>
<dbReference type="InterPro" id="IPR003607">
    <property type="entry name" value="HD/PDEase_dom"/>
</dbReference>
<dbReference type="PANTHER" id="PTHR11845:SF13">
    <property type="entry name" value="5'-DEOXYNUCLEOTIDASE HDDC2"/>
    <property type="match status" value="1"/>
</dbReference>
<dbReference type="SUPFAM" id="SSF109604">
    <property type="entry name" value="HD-domain/PDEase-like"/>
    <property type="match status" value="1"/>
</dbReference>
<proteinExistence type="predicted"/>
<dbReference type="NCBIfam" id="NF003009">
    <property type="entry name" value="PRK03826.1"/>
    <property type="match status" value="1"/>
</dbReference>
<dbReference type="GO" id="GO:0002953">
    <property type="term" value="F:5'-deoxynucleotidase activity"/>
    <property type="evidence" value="ECO:0007669"/>
    <property type="project" value="UniProtKB-EC"/>
</dbReference>
<dbReference type="Pfam" id="PF12917">
    <property type="entry name" value="YfbR-like"/>
    <property type="match status" value="1"/>
</dbReference>
<feature type="domain" description="HD/PDEase" evidence="2">
    <location>
        <begin position="27"/>
        <end position="150"/>
    </location>
</feature>
<evidence type="ECO:0000313" key="3">
    <source>
        <dbReference type="EMBL" id="MFD1428118.1"/>
    </source>
</evidence>
<keyword evidence="4" id="KW-1185">Reference proteome</keyword>
<dbReference type="Gene3D" id="1.10.3210.10">
    <property type="entry name" value="Hypothetical protein af1432"/>
    <property type="match status" value="1"/>
</dbReference>
<evidence type="ECO:0000256" key="1">
    <source>
        <dbReference type="ARBA" id="ARBA00022801"/>
    </source>
</evidence>